<keyword evidence="5" id="KW-1185">Reference proteome</keyword>
<comment type="caution">
    <text evidence="4">The sequence shown here is derived from an EMBL/GenBank/DDBJ whole genome shotgun (WGS) entry which is preliminary data.</text>
</comment>
<accession>A0ABV2RS52</accession>
<dbReference type="InterPro" id="IPR002068">
    <property type="entry name" value="A-crystallin/Hsp20_dom"/>
</dbReference>
<dbReference type="Proteomes" id="UP001549291">
    <property type="component" value="Unassembled WGS sequence"/>
</dbReference>
<gene>
    <name evidence="4" type="ORF">ABIF63_003877</name>
</gene>
<sequence>MLQTRDAGILGNRPHMLVFQPQRLPRVFAMQPKNPLDWMLSEALDSLTRAERLRQQFGRQEACWEPPIDVLETEHELLILVALPGVNPDNVETVILDGVLVISGQRTLPPELRNARIHRLELPQGRFERRIALPVGRYAISRFVMDGCVALRLAKS</sequence>
<proteinExistence type="inferred from homology"/>
<comment type="similarity">
    <text evidence="1 2">Belongs to the small heat shock protein (HSP20) family.</text>
</comment>
<dbReference type="PROSITE" id="PS01031">
    <property type="entry name" value="SHSP"/>
    <property type="match status" value="1"/>
</dbReference>
<evidence type="ECO:0000256" key="1">
    <source>
        <dbReference type="PROSITE-ProRule" id="PRU00285"/>
    </source>
</evidence>
<dbReference type="Gene3D" id="2.60.40.790">
    <property type="match status" value="1"/>
</dbReference>
<organism evidence="4 5">
    <name type="scientific">Bradyrhizobium japonicum</name>
    <dbReference type="NCBI Taxonomy" id="375"/>
    <lineage>
        <taxon>Bacteria</taxon>
        <taxon>Pseudomonadati</taxon>
        <taxon>Pseudomonadota</taxon>
        <taxon>Alphaproteobacteria</taxon>
        <taxon>Hyphomicrobiales</taxon>
        <taxon>Nitrobacteraceae</taxon>
        <taxon>Bradyrhizobium</taxon>
    </lineage>
</organism>
<evidence type="ECO:0000313" key="5">
    <source>
        <dbReference type="Proteomes" id="UP001549291"/>
    </source>
</evidence>
<dbReference type="InterPro" id="IPR008978">
    <property type="entry name" value="HSP20-like_chaperone"/>
</dbReference>
<dbReference type="CDD" id="cd06464">
    <property type="entry name" value="ACD_sHsps-like"/>
    <property type="match status" value="1"/>
</dbReference>
<dbReference type="EMBL" id="JBEPTQ010000002">
    <property type="protein sequence ID" value="MET4719771.1"/>
    <property type="molecule type" value="Genomic_DNA"/>
</dbReference>
<feature type="domain" description="SHSP" evidence="3">
    <location>
        <begin position="59"/>
        <end position="156"/>
    </location>
</feature>
<dbReference type="Pfam" id="PF00011">
    <property type="entry name" value="HSP20"/>
    <property type="match status" value="1"/>
</dbReference>
<evidence type="ECO:0000259" key="3">
    <source>
        <dbReference type="PROSITE" id="PS01031"/>
    </source>
</evidence>
<dbReference type="SUPFAM" id="SSF49764">
    <property type="entry name" value="HSP20-like chaperones"/>
    <property type="match status" value="1"/>
</dbReference>
<name>A0ABV2RS52_BRAJP</name>
<protein>
    <submittedName>
        <fullName evidence="4">HSP20 family protein</fullName>
    </submittedName>
</protein>
<evidence type="ECO:0000313" key="4">
    <source>
        <dbReference type="EMBL" id="MET4719771.1"/>
    </source>
</evidence>
<evidence type="ECO:0000256" key="2">
    <source>
        <dbReference type="RuleBase" id="RU003616"/>
    </source>
</evidence>
<reference evidence="4 5" key="1">
    <citation type="submission" date="2024-06" db="EMBL/GenBank/DDBJ databases">
        <title>Genomic Encyclopedia of Type Strains, Phase V (KMG-V): Genome sequencing to study the core and pangenomes of soil and plant-associated prokaryotes.</title>
        <authorList>
            <person name="Whitman W."/>
        </authorList>
    </citation>
    <scope>NUCLEOTIDE SEQUENCE [LARGE SCALE GENOMIC DNA]</scope>
    <source>
        <strain evidence="4 5">USDA 160</strain>
    </source>
</reference>